<accession>A0ABD2BT76</accession>
<feature type="region of interest" description="Disordered" evidence="1">
    <location>
        <begin position="44"/>
        <end position="72"/>
    </location>
</feature>
<organism evidence="2 3">
    <name type="scientific">Vespula squamosa</name>
    <name type="common">Southern yellow jacket</name>
    <name type="synonym">Wasp</name>
    <dbReference type="NCBI Taxonomy" id="30214"/>
    <lineage>
        <taxon>Eukaryota</taxon>
        <taxon>Metazoa</taxon>
        <taxon>Ecdysozoa</taxon>
        <taxon>Arthropoda</taxon>
        <taxon>Hexapoda</taxon>
        <taxon>Insecta</taxon>
        <taxon>Pterygota</taxon>
        <taxon>Neoptera</taxon>
        <taxon>Endopterygota</taxon>
        <taxon>Hymenoptera</taxon>
        <taxon>Apocrita</taxon>
        <taxon>Aculeata</taxon>
        <taxon>Vespoidea</taxon>
        <taxon>Vespidae</taxon>
        <taxon>Vespinae</taxon>
        <taxon>Vespula</taxon>
    </lineage>
</organism>
<proteinExistence type="predicted"/>
<dbReference type="AlphaFoldDB" id="A0ABD2BT76"/>
<comment type="caution">
    <text evidence="2">The sequence shown here is derived from an EMBL/GenBank/DDBJ whole genome shotgun (WGS) entry which is preliminary data.</text>
</comment>
<evidence type="ECO:0000313" key="2">
    <source>
        <dbReference type="EMBL" id="KAL2735980.1"/>
    </source>
</evidence>
<gene>
    <name evidence="2" type="ORF">V1478_002664</name>
</gene>
<name>A0ABD2BT76_VESSQ</name>
<evidence type="ECO:0000313" key="3">
    <source>
        <dbReference type="Proteomes" id="UP001607302"/>
    </source>
</evidence>
<evidence type="ECO:0000256" key="1">
    <source>
        <dbReference type="SAM" id="MobiDB-lite"/>
    </source>
</evidence>
<reference evidence="2 3" key="1">
    <citation type="journal article" date="2024" name="Ann. Entomol. Soc. Am.">
        <title>Genomic analyses of the southern and eastern yellowjacket wasps (Hymenoptera: Vespidae) reveal evolutionary signatures of social life.</title>
        <authorList>
            <person name="Catto M.A."/>
            <person name="Caine P.B."/>
            <person name="Orr S.E."/>
            <person name="Hunt B.G."/>
            <person name="Goodisman M.A.D."/>
        </authorList>
    </citation>
    <scope>NUCLEOTIDE SEQUENCE [LARGE SCALE GENOMIC DNA]</scope>
    <source>
        <strain evidence="2">233</strain>
        <tissue evidence="2">Head and thorax</tissue>
    </source>
</reference>
<sequence length="108" mass="12484">MRMRMQFLDSRCSQIRRIKVRVTSVANIDDTANNNAVAEAAEVAEAEVENDAERRLHLRSNKDDERDGRDEDDSLVLFLEKTRVDPSRCPLELDTPSLDHESRIYTHN</sequence>
<dbReference type="Proteomes" id="UP001607302">
    <property type="component" value="Unassembled WGS sequence"/>
</dbReference>
<feature type="region of interest" description="Disordered" evidence="1">
    <location>
        <begin position="89"/>
        <end position="108"/>
    </location>
</feature>
<dbReference type="EMBL" id="JAUDFV010000056">
    <property type="protein sequence ID" value="KAL2735980.1"/>
    <property type="molecule type" value="Genomic_DNA"/>
</dbReference>
<feature type="compositionally biased region" description="Basic and acidic residues" evidence="1">
    <location>
        <begin position="97"/>
        <end position="108"/>
    </location>
</feature>
<protein>
    <submittedName>
        <fullName evidence="2">Uncharacterized protein</fullName>
    </submittedName>
</protein>
<keyword evidence="3" id="KW-1185">Reference proteome</keyword>
<feature type="compositionally biased region" description="Basic and acidic residues" evidence="1">
    <location>
        <begin position="51"/>
        <end position="69"/>
    </location>
</feature>